<organism evidence="1 2">
    <name type="scientific">Bacteroides pectinophilus CAG:437</name>
    <dbReference type="NCBI Taxonomy" id="1263051"/>
    <lineage>
        <taxon>Bacteria</taxon>
        <taxon>Bacillati</taxon>
        <taxon>Bacillota</taxon>
        <taxon>Clostridia</taxon>
        <taxon>Eubacteriales</taxon>
    </lineage>
</organism>
<sequence length="98" mass="11568">MYKAITDTRVITSRQSWNYDNIPFLFTFDNLPKKRKKRIPTDENAPQMITIKELANRTGLSESSIRILCKTNKIQYIKTGVKYLINYDRFIDYLNGTI</sequence>
<evidence type="ECO:0000313" key="2">
    <source>
        <dbReference type="Proteomes" id="UP000018141"/>
    </source>
</evidence>
<dbReference type="InterPro" id="IPR010093">
    <property type="entry name" value="SinI_DNA-bd"/>
</dbReference>
<dbReference type="NCBIfam" id="TIGR01764">
    <property type="entry name" value="excise"/>
    <property type="match status" value="1"/>
</dbReference>
<protein>
    <submittedName>
        <fullName evidence="1">Uncharacterized protein</fullName>
    </submittedName>
</protein>
<evidence type="ECO:0000313" key="1">
    <source>
        <dbReference type="EMBL" id="CDD56111.1"/>
    </source>
</evidence>
<dbReference type="AlphaFoldDB" id="R7ARL7"/>
<gene>
    <name evidence="1" type="ORF">BN656_00755</name>
</gene>
<comment type="caution">
    <text evidence="1">The sequence shown here is derived from an EMBL/GenBank/DDBJ whole genome shotgun (WGS) entry which is preliminary data.</text>
</comment>
<reference evidence="1" key="1">
    <citation type="submission" date="2012-11" db="EMBL/GenBank/DDBJ databases">
        <title>Dependencies among metagenomic species, viruses, plasmids and units of genetic variation.</title>
        <authorList>
            <person name="Nielsen H.B."/>
            <person name="Almeida M."/>
            <person name="Juncker A.S."/>
            <person name="Rasmussen S."/>
            <person name="Li J."/>
            <person name="Sunagawa S."/>
            <person name="Plichta D."/>
            <person name="Gautier L."/>
            <person name="Le Chatelier E."/>
            <person name="Peletier E."/>
            <person name="Bonde I."/>
            <person name="Nielsen T."/>
            <person name="Manichanh C."/>
            <person name="Arumugam M."/>
            <person name="Batto J."/>
            <person name="Santos M.B.Q.D."/>
            <person name="Blom N."/>
            <person name="Borruel N."/>
            <person name="Burgdorf K.S."/>
            <person name="Boumezbeur F."/>
            <person name="Casellas F."/>
            <person name="Dore J."/>
            <person name="Guarner F."/>
            <person name="Hansen T."/>
            <person name="Hildebrand F."/>
            <person name="Kaas R.S."/>
            <person name="Kennedy S."/>
            <person name="Kristiansen K."/>
            <person name="Kultima J.R."/>
            <person name="Leonard P."/>
            <person name="Levenez F."/>
            <person name="Lund O."/>
            <person name="Moumen B."/>
            <person name="Le Paslier D."/>
            <person name="Pons N."/>
            <person name="Pedersen O."/>
            <person name="Prifti E."/>
            <person name="Qin J."/>
            <person name="Raes J."/>
            <person name="Tap J."/>
            <person name="Tims S."/>
            <person name="Ussery D.W."/>
            <person name="Yamada T."/>
            <person name="MetaHit consortium"/>
            <person name="Renault P."/>
            <person name="Sicheritz-Ponten T."/>
            <person name="Bork P."/>
            <person name="Wang J."/>
            <person name="Brunak S."/>
            <person name="Ehrlich S.D."/>
        </authorList>
    </citation>
    <scope>NUCLEOTIDE SEQUENCE [LARGE SCALE GENOMIC DNA]</scope>
</reference>
<dbReference type="GO" id="GO:0003677">
    <property type="term" value="F:DNA binding"/>
    <property type="evidence" value="ECO:0007669"/>
    <property type="project" value="InterPro"/>
</dbReference>
<dbReference type="Proteomes" id="UP000018141">
    <property type="component" value="Unassembled WGS sequence"/>
</dbReference>
<proteinExistence type="predicted"/>
<accession>R7ARL7</accession>
<name>R7ARL7_9FIRM</name>
<dbReference type="EMBL" id="CBHH010000026">
    <property type="protein sequence ID" value="CDD56111.1"/>
    <property type="molecule type" value="Genomic_DNA"/>
</dbReference>